<evidence type="ECO:0000256" key="4">
    <source>
        <dbReference type="ARBA" id="ARBA00022801"/>
    </source>
</evidence>
<dbReference type="NCBIfam" id="TIGR01280">
    <property type="entry name" value="xseB"/>
    <property type="match status" value="1"/>
</dbReference>
<dbReference type="RefSeq" id="WP_386057398.1">
    <property type="nucleotide sequence ID" value="NZ_JBHTKL010000001.1"/>
</dbReference>
<proteinExistence type="inferred from homology"/>
<evidence type="ECO:0000256" key="1">
    <source>
        <dbReference type="ARBA" id="ARBA00009998"/>
    </source>
</evidence>
<evidence type="ECO:0000313" key="7">
    <source>
        <dbReference type="EMBL" id="MFD1018698.1"/>
    </source>
</evidence>
<dbReference type="GO" id="GO:0008855">
    <property type="term" value="F:exodeoxyribonuclease VII activity"/>
    <property type="evidence" value="ECO:0007669"/>
    <property type="project" value="UniProtKB-EC"/>
</dbReference>
<keyword evidence="8" id="KW-1185">Reference proteome</keyword>
<dbReference type="HAMAP" id="MF_00337">
    <property type="entry name" value="Exonuc_7_S"/>
    <property type="match status" value="1"/>
</dbReference>
<dbReference type="InterPro" id="IPR003761">
    <property type="entry name" value="Exonuc_VII_S"/>
</dbReference>
<evidence type="ECO:0000256" key="5">
    <source>
        <dbReference type="ARBA" id="ARBA00022839"/>
    </source>
</evidence>
<gene>
    <name evidence="6" type="primary">xseB</name>
    <name evidence="7" type="ORF">ACFQ2J_05720</name>
</gene>
<sequence length="80" mass="9309">MKMTKDSQEISFEEAMEKLEALVEKLEGGDVPLEKAINYYQDGMKLSKLCSEKLNRVETQMQQIVNENGEFEPFDMQEDE</sequence>
<comment type="subunit">
    <text evidence="6">Heterooligomer composed of large and small subunits.</text>
</comment>
<reference evidence="8" key="1">
    <citation type="journal article" date="2019" name="Int. J. Syst. Evol. Microbiol.">
        <title>The Global Catalogue of Microorganisms (GCM) 10K type strain sequencing project: providing services to taxonomists for standard genome sequencing and annotation.</title>
        <authorList>
            <consortium name="The Broad Institute Genomics Platform"/>
            <consortium name="The Broad Institute Genome Sequencing Center for Infectious Disease"/>
            <person name="Wu L."/>
            <person name="Ma J."/>
        </authorList>
    </citation>
    <scope>NUCLEOTIDE SEQUENCE [LARGE SCALE GENOMIC DNA]</scope>
    <source>
        <strain evidence="8">CCUG 56607</strain>
    </source>
</reference>
<comment type="similarity">
    <text evidence="1 6">Belongs to the XseB family.</text>
</comment>
<keyword evidence="4 6" id="KW-0378">Hydrolase</keyword>
<keyword evidence="5 6" id="KW-0269">Exonuclease</keyword>
<dbReference type="PANTHER" id="PTHR34137">
    <property type="entry name" value="EXODEOXYRIBONUCLEASE 7 SMALL SUBUNIT"/>
    <property type="match status" value="1"/>
</dbReference>
<evidence type="ECO:0000256" key="6">
    <source>
        <dbReference type="HAMAP-Rule" id="MF_00337"/>
    </source>
</evidence>
<dbReference type="SUPFAM" id="SSF116842">
    <property type="entry name" value="XseB-like"/>
    <property type="match status" value="1"/>
</dbReference>
<name>A0ABW3L244_9BACI</name>
<protein>
    <recommendedName>
        <fullName evidence="6">Exodeoxyribonuclease 7 small subunit</fullName>
        <ecNumber evidence="6">3.1.11.6</ecNumber>
    </recommendedName>
    <alternativeName>
        <fullName evidence="6">Exodeoxyribonuclease VII small subunit</fullName>
        <shortName evidence="6">Exonuclease VII small subunit</shortName>
    </alternativeName>
</protein>
<comment type="subcellular location">
    <subcellularLocation>
        <location evidence="6">Cytoplasm</location>
    </subcellularLocation>
</comment>
<comment type="function">
    <text evidence="6">Bidirectionally degrades single-stranded DNA into large acid-insoluble oligonucleotides, which are then degraded further into small acid-soluble oligonucleotides.</text>
</comment>
<organism evidence="7 8">
    <name type="scientific">Thalassobacillus hwangdonensis</name>
    <dbReference type="NCBI Taxonomy" id="546108"/>
    <lineage>
        <taxon>Bacteria</taxon>
        <taxon>Bacillati</taxon>
        <taxon>Bacillota</taxon>
        <taxon>Bacilli</taxon>
        <taxon>Bacillales</taxon>
        <taxon>Bacillaceae</taxon>
        <taxon>Thalassobacillus</taxon>
    </lineage>
</organism>
<comment type="catalytic activity">
    <reaction evidence="6">
        <text>Exonucleolytic cleavage in either 5'- to 3'- or 3'- to 5'-direction to yield nucleoside 5'-phosphates.</text>
        <dbReference type="EC" id="3.1.11.6"/>
    </reaction>
</comment>
<comment type="caution">
    <text evidence="7">The sequence shown here is derived from an EMBL/GenBank/DDBJ whole genome shotgun (WGS) entry which is preliminary data.</text>
</comment>
<dbReference type="Proteomes" id="UP001596990">
    <property type="component" value="Unassembled WGS sequence"/>
</dbReference>
<dbReference type="InterPro" id="IPR037004">
    <property type="entry name" value="Exonuc_VII_ssu_sf"/>
</dbReference>
<evidence type="ECO:0000256" key="3">
    <source>
        <dbReference type="ARBA" id="ARBA00022722"/>
    </source>
</evidence>
<keyword evidence="3 6" id="KW-0540">Nuclease</keyword>
<dbReference type="EMBL" id="JBHTKL010000001">
    <property type="protein sequence ID" value="MFD1018698.1"/>
    <property type="molecule type" value="Genomic_DNA"/>
</dbReference>
<dbReference type="PIRSF" id="PIRSF006488">
    <property type="entry name" value="Exonuc_VII_S"/>
    <property type="match status" value="1"/>
</dbReference>
<dbReference type="PANTHER" id="PTHR34137:SF1">
    <property type="entry name" value="EXODEOXYRIBONUCLEASE 7 SMALL SUBUNIT"/>
    <property type="match status" value="1"/>
</dbReference>
<dbReference type="EC" id="3.1.11.6" evidence="6"/>
<keyword evidence="2 6" id="KW-0963">Cytoplasm</keyword>
<dbReference type="Gene3D" id="1.10.287.1040">
    <property type="entry name" value="Exonuclease VII, small subunit"/>
    <property type="match status" value="1"/>
</dbReference>
<evidence type="ECO:0000256" key="2">
    <source>
        <dbReference type="ARBA" id="ARBA00022490"/>
    </source>
</evidence>
<accession>A0ABW3L244</accession>
<dbReference type="Pfam" id="PF02609">
    <property type="entry name" value="Exonuc_VII_S"/>
    <property type="match status" value="1"/>
</dbReference>
<dbReference type="NCBIfam" id="NF010666">
    <property type="entry name" value="PRK14063.1"/>
    <property type="match status" value="1"/>
</dbReference>
<evidence type="ECO:0000313" key="8">
    <source>
        <dbReference type="Proteomes" id="UP001596990"/>
    </source>
</evidence>